<evidence type="ECO:0000313" key="1">
    <source>
        <dbReference type="EMBL" id="CAD7003167.1"/>
    </source>
</evidence>
<proteinExistence type="predicted"/>
<name>A0A811UZV7_CERCA</name>
<comment type="caution">
    <text evidence="1">The sequence shown here is derived from an EMBL/GenBank/DDBJ whole genome shotgun (WGS) entry which is preliminary data.</text>
</comment>
<dbReference type="EMBL" id="CAJHJT010000034">
    <property type="protein sequence ID" value="CAD7003167.1"/>
    <property type="molecule type" value="Genomic_DNA"/>
</dbReference>
<protein>
    <submittedName>
        <fullName evidence="1">(Mediterranean fruit fly) hypothetical protein</fullName>
    </submittedName>
</protein>
<sequence length="65" mass="7554">MLEKLCYHKRVPFAWNILRKSWKVSFCRVTDSAAQQFLTSVEQKLVSLMQVHALPMALCSVWVLS</sequence>
<evidence type="ECO:0000313" key="2">
    <source>
        <dbReference type="Proteomes" id="UP000606786"/>
    </source>
</evidence>
<reference evidence="1" key="1">
    <citation type="submission" date="2020-11" db="EMBL/GenBank/DDBJ databases">
        <authorList>
            <person name="Whitehead M."/>
        </authorList>
    </citation>
    <scope>NUCLEOTIDE SEQUENCE</scope>
    <source>
        <strain evidence="1">EGII</strain>
    </source>
</reference>
<dbReference type="Proteomes" id="UP000606786">
    <property type="component" value="Unassembled WGS sequence"/>
</dbReference>
<gene>
    <name evidence="1" type="ORF">CCAP1982_LOCUS11629</name>
</gene>
<organism evidence="1 2">
    <name type="scientific">Ceratitis capitata</name>
    <name type="common">Mediterranean fruit fly</name>
    <name type="synonym">Tephritis capitata</name>
    <dbReference type="NCBI Taxonomy" id="7213"/>
    <lineage>
        <taxon>Eukaryota</taxon>
        <taxon>Metazoa</taxon>
        <taxon>Ecdysozoa</taxon>
        <taxon>Arthropoda</taxon>
        <taxon>Hexapoda</taxon>
        <taxon>Insecta</taxon>
        <taxon>Pterygota</taxon>
        <taxon>Neoptera</taxon>
        <taxon>Endopterygota</taxon>
        <taxon>Diptera</taxon>
        <taxon>Brachycera</taxon>
        <taxon>Muscomorpha</taxon>
        <taxon>Tephritoidea</taxon>
        <taxon>Tephritidae</taxon>
        <taxon>Ceratitis</taxon>
        <taxon>Ceratitis</taxon>
    </lineage>
</organism>
<keyword evidence="2" id="KW-1185">Reference proteome</keyword>
<accession>A0A811UZV7</accession>
<dbReference type="AlphaFoldDB" id="A0A811UZV7"/>